<reference evidence="2" key="1">
    <citation type="journal article" date="2022" name="Mol. Ecol. Resour.">
        <title>The genomes of chicory, endive, great burdock and yacon provide insights into Asteraceae palaeo-polyploidization history and plant inulin production.</title>
        <authorList>
            <person name="Fan W."/>
            <person name="Wang S."/>
            <person name="Wang H."/>
            <person name="Wang A."/>
            <person name="Jiang F."/>
            <person name="Liu H."/>
            <person name="Zhao H."/>
            <person name="Xu D."/>
            <person name="Zhang Y."/>
        </authorList>
    </citation>
    <scope>NUCLEOTIDE SEQUENCE [LARGE SCALE GENOMIC DNA]</scope>
    <source>
        <strain evidence="2">cv. Yunnan</strain>
    </source>
</reference>
<protein>
    <submittedName>
        <fullName evidence="1">Uncharacterized protein</fullName>
    </submittedName>
</protein>
<keyword evidence="2" id="KW-1185">Reference proteome</keyword>
<evidence type="ECO:0000313" key="1">
    <source>
        <dbReference type="EMBL" id="KAI3683602.1"/>
    </source>
</evidence>
<name>A0ACB8YEG9_9ASTR</name>
<gene>
    <name evidence="1" type="ORF">L1987_84110</name>
</gene>
<dbReference type="Proteomes" id="UP001056120">
    <property type="component" value="Linkage Group LG28"/>
</dbReference>
<proteinExistence type="predicted"/>
<sequence>MSGYWLPDSLFSFHKLTDLYLHHCRLDVQPTFSGFGSLANLCMENVIITKKMLLLFLSGCPLLKTVTLNPDLGSLKENIDDSTVIDYSSVYP</sequence>
<comment type="caution">
    <text evidence="1">The sequence shown here is derived from an EMBL/GenBank/DDBJ whole genome shotgun (WGS) entry which is preliminary data.</text>
</comment>
<dbReference type="EMBL" id="CM042045">
    <property type="protein sequence ID" value="KAI3683602.1"/>
    <property type="molecule type" value="Genomic_DNA"/>
</dbReference>
<evidence type="ECO:0000313" key="2">
    <source>
        <dbReference type="Proteomes" id="UP001056120"/>
    </source>
</evidence>
<accession>A0ACB8YEG9</accession>
<reference evidence="1 2" key="2">
    <citation type="journal article" date="2022" name="Mol. Ecol. Resour.">
        <title>The genomes of chicory, endive, great burdock and yacon provide insights into Asteraceae paleo-polyploidization history and plant inulin production.</title>
        <authorList>
            <person name="Fan W."/>
            <person name="Wang S."/>
            <person name="Wang H."/>
            <person name="Wang A."/>
            <person name="Jiang F."/>
            <person name="Liu H."/>
            <person name="Zhao H."/>
            <person name="Xu D."/>
            <person name="Zhang Y."/>
        </authorList>
    </citation>
    <scope>NUCLEOTIDE SEQUENCE [LARGE SCALE GENOMIC DNA]</scope>
    <source>
        <strain evidence="2">cv. Yunnan</strain>
        <tissue evidence="1">Leaves</tissue>
    </source>
</reference>
<organism evidence="1 2">
    <name type="scientific">Smallanthus sonchifolius</name>
    <dbReference type="NCBI Taxonomy" id="185202"/>
    <lineage>
        <taxon>Eukaryota</taxon>
        <taxon>Viridiplantae</taxon>
        <taxon>Streptophyta</taxon>
        <taxon>Embryophyta</taxon>
        <taxon>Tracheophyta</taxon>
        <taxon>Spermatophyta</taxon>
        <taxon>Magnoliopsida</taxon>
        <taxon>eudicotyledons</taxon>
        <taxon>Gunneridae</taxon>
        <taxon>Pentapetalae</taxon>
        <taxon>asterids</taxon>
        <taxon>campanulids</taxon>
        <taxon>Asterales</taxon>
        <taxon>Asteraceae</taxon>
        <taxon>Asteroideae</taxon>
        <taxon>Heliantheae alliance</taxon>
        <taxon>Millerieae</taxon>
        <taxon>Smallanthus</taxon>
    </lineage>
</organism>